<dbReference type="Gene3D" id="1.10.357.10">
    <property type="entry name" value="Tetracycline Repressor, domain 2"/>
    <property type="match status" value="1"/>
</dbReference>
<evidence type="ECO:0000256" key="2">
    <source>
        <dbReference type="ARBA" id="ARBA00023125"/>
    </source>
</evidence>
<dbReference type="InterPro" id="IPR023772">
    <property type="entry name" value="DNA-bd_HTH_TetR-type_CS"/>
</dbReference>
<keyword evidence="1" id="KW-0805">Transcription regulation</keyword>
<organism evidence="6 7">
    <name type="scientific">Streptomyces nymphaeiformis</name>
    <dbReference type="NCBI Taxonomy" id="2663842"/>
    <lineage>
        <taxon>Bacteria</taxon>
        <taxon>Bacillati</taxon>
        <taxon>Actinomycetota</taxon>
        <taxon>Actinomycetes</taxon>
        <taxon>Kitasatosporales</taxon>
        <taxon>Streptomycetaceae</taxon>
        <taxon>Streptomyces</taxon>
    </lineage>
</organism>
<evidence type="ECO:0000256" key="3">
    <source>
        <dbReference type="ARBA" id="ARBA00023163"/>
    </source>
</evidence>
<dbReference type="PROSITE" id="PS01081">
    <property type="entry name" value="HTH_TETR_1"/>
    <property type="match status" value="1"/>
</dbReference>
<evidence type="ECO:0000313" key="7">
    <source>
        <dbReference type="Proteomes" id="UP000582643"/>
    </source>
</evidence>
<sequence>MTAESSPTPPTSPTLPLRERKKLRTRQTLIDTALDLFGAHGFDGVTLDGLCEAAEVSKRTFFRYFDSKEDVAMAPTQDLWAAFLDVLETCPADGRRLLALFEDALTEAIGRMPADGWAERVLASRRLAALTPSMDAHGLAFCDRTTRSALAVVERRFTLPGPDGRLHARLALDLLVVLFHRTLDAWVTQPTGHTPDDLVHRLHATAAELPSALTATAGPQV</sequence>
<dbReference type="SUPFAM" id="SSF46689">
    <property type="entry name" value="Homeodomain-like"/>
    <property type="match status" value="1"/>
</dbReference>
<dbReference type="GO" id="GO:0000976">
    <property type="term" value="F:transcription cis-regulatory region binding"/>
    <property type="evidence" value="ECO:0007669"/>
    <property type="project" value="TreeGrafter"/>
</dbReference>
<dbReference type="EMBL" id="JACHJY010000002">
    <property type="protein sequence ID" value="MBB4980616.1"/>
    <property type="molecule type" value="Genomic_DNA"/>
</dbReference>
<dbReference type="InterPro" id="IPR050109">
    <property type="entry name" value="HTH-type_TetR-like_transc_reg"/>
</dbReference>
<feature type="domain" description="HTH tetR-type" evidence="5">
    <location>
        <begin position="23"/>
        <end position="83"/>
    </location>
</feature>
<comment type="caution">
    <text evidence="6">The sequence shown here is derived from an EMBL/GenBank/DDBJ whole genome shotgun (WGS) entry which is preliminary data.</text>
</comment>
<keyword evidence="2 4" id="KW-0238">DNA-binding</keyword>
<protein>
    <submittedName>
        <fullName evidence="6">AcrR family transcriptional regulator</fullName>
    </submittedName>
</protein>
<evidence type="ECO:0000259" key="5">
    <source>
        <dbReference type="PROSITE" id="PS50977"/>
    </source>
</evidence>
<gene>
    <name evidence="6" type="ORF">GGE06_001524</name>
</gene>
<dbReference type="AlphaFoldDB" id="A0A7W7TWG1"/>
<reference evidence="6 7" key="1">
    <citation type="submission" date="2020-08" db="EMBL/GenBank/DDBJ databases">
        <title>Genomic Encyclopedia of Type Strains, Phase III (KMG-III): the genomes of soil and plant-associated and newly described type strains.</title>
        <authorList>
            <person name="Whitman W."/>
        </authorList>
    </citation>
    <scope>NUCLEOTIDE SEQUENCE [LARGE SCALE GENOMIC DNA]</scope>
    <source>
        <strain evidence="6 7">SFB5A</strain>
    </source>
</reference>
<keyword evidence="3" id="KW-0804">Transcription</keyword>
<dbReference type="PROSITE" id="PS50977">
    <property type="entry name" value="HTH_TETR_2"/>
    <property type="match status" value="1"/>
</dbReference>
<name>A0A7W7TWG1_9ACTN</name>
<dbReference type="RefSeq" id="WP_184930332.1">
    <property type="nucleotide sequence ID" value="NZ_JACHJY010000002.1"/>
</dbReference>
<dbReference type="Pfam" id="PF00440">
    <property type="entry name" value="TetR_N"/>
    <property type="match status" value="1"/>
</dbReference>
<dbReference type="GO" id="GO:0003700">
    <property type="term" value="F:DNA-binding transcription factor activity"/>
    <property type="evidence" value="ECO:0007669"/>
    <property type="project" value="TreeGrafter"/>
</dbReference>
<dbReference type="PRINTS" id="PR00455">
    <property type="entry name" value="HTHTETR"/>
</dbReference>
<feature type="DNA-binding region" description="H-T-H motif" evidence="4">
    <location>
        <begin position="46"/>
        <end position="65"/>
    </location>
</feature>
<keyword evidence="7" id="KW-1185">Reference proteome</keyword>
<dbReference type="InterPro" id="IPR001647">
    <property type="entry name" value="HTH_TetR"/>
</dbReference>
<evidence type="ECO:0000256" key="1">
    <source>
        <dbReference type="ARBA" id="ARBA00023015"/>
    </source>
</evidence>
<dbReference type="PANTHER" id="PTHR30055">
    <property type="entry name" value="HTH-TYPE TRANSCRIPTIONAL REGULATOR RUTR"/>
    <property type="match status" value="1"/>
</dbReference>
<dbReference type="PANTHER" id="PTHR30055:SF238">
    <property type="entry name" value="MYCOFACTOCIN BIOSYNTHESIS TRANSCRIPTIONAL REGULATOR MFTR-RELATED"/>
    <property type="match status" value="1"/>
</dbReference>
<evidence type="ECO:0000256" key="4">
    <source>
        <dbReference type="PROSITE-ProRule" id="PRU00335"/>
    </source>
</evidence>
<dbReference type="InterPro" id="IPR009057">
    <property type="entry name" value="Homeodomain-like_sf"/>
</dbReference>
<accession>A0A7W7TWG1</accession>
<dbReference type="Proteomes" id="UP000582643">
    <property type="component" value="Unassembled WGS sequence"/>
</dbReference>
<evidence type="ECO:0000313" key="6">
    <source>
        <dbReference type="EMBL" id="MBB4980616.1"/>
    </source>
</evidence>
<proteinExistence type="predicted"/>